<reference evidence="2 3" key="2">
    <citation type="journal article" date="2014" name="PLoS Genet.">
        <title>Phylogenetically driven sequencing of extremely halophilic archaea reveals strategies for static and dynamic osmo-response.</title>
        <authorList>
            <person name="Becker E.A."/>
            <person name="Seitzer P.M."/>
            <person name="Tritt A."/>
            <person name="Larsen D."/>
            <person name="Krusor M."/>
            <person name="Yao A.I."/>
            <person name="Wu D."/>
            <person name="Madern D."/>
            <person name="Eisen J.A."/>
            <person name="Darling A.E."/>
            <person name="Facciotti M.T."/>
        </authorList>
    </citation>
    <scope>NUCLEOTIDE SEQUENCE [LARGE SCALE GENOMIC DNA]</scope>
    <source>
        <strain evidence="2 3">AJ5</strain>
    </source>
</reference>
<evidence type="ECO:0000313" key="4">
    <source>
        <dbReference type="Proteomes" id="UP000186547"/>
    </source>
</evidence>
<dbReference type="AlphaFoldDB" id="M0LSC0"/>
<evidence type="ECO:0000313" key="1">
    <source>
        <dbReference type="EMBL" id="APW99817.1"/>
    </source>
</evidence>
<evidence type="ECO:0000313" key="2">
    <source>
        <dbReference type="EMBL" id="EMA36003.1"/>
    </source>
</evidence>
<keyword evidence="3" id="KW-1185">Reference proteome</keyword>
<dbReference type="GeneID" id="30923352"/>
<protein>
    <submittedName>
        <fullName evidence="2">Uncharacterized protein</fullName>
    </submittedName>
</protein>
<reference evidence="1 4" key="1">
    <citation type="journal article" date="2011" name="J. Bacteriol.">
        <title>Genome sequence of Halobiforma lacisalsi AJ5, an extremely halophilic archaeon which harbors a bop gene.</title>
        <authorList>
            <person name="Jiang X."/>
            <person name="Wang S."/>
            <person name="Cheng H."/>
            <person name="Huo Y."/>
            <person name="Zhang X."/>
            <person name="Zhu X."/>
            <person name="Han X."/>
            <person name="Ni P."/>
            <person name="Wu M."/>
        </authorList>
    </citation>
    <scope>NUCLEOTIDE SEQUENCE [LARGE SCALE GENOMIC DNA]</scope>
    <source>
        <strain evidence="1 4">AJ5</strain>
    </source>
</reference>
<reference evidence="1" key="3">
    <citation type="submission" date="2017-01" db="EMBL/GenBank/DDBJ databases">
        <authorList>
            <person name="Mah S.A."/>
            <person name="Swanson W.J."/>
            <person name="Moy G.W."/>
            <person name="Vacquier V.D."/>
        </authorList>
    </citation>
    <scope>NUCLEOTIDE SEQUENCE</scope>
    <source>
        <strain evidence="1">AJ5</strain>
    </source>
</reference>
<evidence type="ECO:0000313" key="3">
    <source>
        <dbReference type="Proteomes" id="UP000011555"/>
    </source>
</evidence>
<organism evidence="2 3">
    <name type="scientific">Natronobacterium lacisalsi AJ5</name>
    <dbReference type="NCBI Taxonomy" id="358396"/>
    <lineage>
        <taxon>Archaea</taxon>
        <taxon>Methanobacteriati</taxon>
        <taxon>Methanobacteriota</taxon>
        <taxon>Stenosarchaea group</taxon>
        <taxon>Halobacteria</taxon>
        <taxon>Halobacteriales</taxon>
        <taxon>Natrialbaceae</taxon>
        <taxon>Natronobacterium</taxon>
    </lineage>
</organism>
<gene>
    <name evidence="2" type="ORF">C445_04078</name>
    <name evidence="1" type="ORF">CHINAEXTREME_19470</name>
</gene>
<dbReference type="Proteomes" id="UP000186547">
    <property type="component" value="Chromosome"/>
</dbReference>
<dbReference type="KEGG" id="hlc:CHINAEXTREME19470"/>
<dbReference type="EMBL" id="AOLZ01000022">
    <property type="protein sequence ID" value="EMA36003.1"/>
    <property type="molecule type" value="Genomic_DNA"/>
</dbReference>
<accession>M0LSC0</accession>
<proteinExistence type="predicted"/>
<dbReference type="RefSeq" id="WP_007140558.1">
    <property type="nucleotide sequence ID" value="NZ_AOLZ01000022.1"/>
</dbReference>
<dbReference type="EMBL" id="CP019285">
    <property type="protein sequence ID" value="APW99817.1"/>
    <property type="molecule type" value="Genomic_DNA"/>
</dbReference>
<sequence>MLEEPLQERFADDRDRVSVEQFDFFGDWNSLLEVDDEYIVFTKEALVTLPETRPVVDRLERFAKDG</sequence>
<name>M0LSC0_NATLA</name>
<dbReference type="Proteomes" id="UP000011555">
    <property type="component" value="Unassembled WGS sequence"/>
</dbReference>